<evidence type="ECO:0000313" key="2">
    <source>
        <dbReference type="Proteomes" id="UP000468591"/>
    </source>
</evidence>
<gene>
    <name evidence="1" type="ORF">GV827_21035</name>
</gene>
<dbReference type="RefSeq" id="WP_164355882.1">
    <property type="nucleotide sequence ID" value="NZ_JAABNT010000025.1"/>
</dbReference>
<sequence>MLNRDHWAAFAGRHGLNPDFPNAQAASAAIMARVAQLLRDQPEYAQVRAVHSQVQTWTVEDGSLSPTLKIKRYVIEERYRSEIEALYAEQTSRRSSGG</sequence>
<proteinExistence type="predicted"/>
<dbReference type="Proteomes" id="UP000468591">
    <property type="component" value="Unassembled WGS sequence"/>
</dbReference>
<reference evidence="1 2" key="1">
    <citation type="submission" date="2020-01" db="EMBL/GenBank/DDBJ databases">
        <title>Sulfitobacter sediminilitoris sp. nov., isolated from a tidal flat.</title>
        <authorList>
            <person name="Park S."/>
            <person name="Yoon J.-H."/>
        </authorList>
    </citation>
    <scope>NUCLEOTIDE SEQUENCE [LARGE SCALE GENOMIC DNA]</scope>
    <source>
        <strain evidence="1 2">JBTF-M27</strain>
    </source>
</reference>
<comment type="caution">
    <text evidence="1">The sequence shown here is derived from an EMBL/GenBank/DDBJ whole genome shotgun (WGS) entry which is preliminary data.</text>
</comment>
<organism evidence="1 2">
    <name type="scientific">Sulfitobacter sediminilitoris</name>
    <dbReference type="NCBI Taxonomy" id="2698830"/>
    <lineage>
        <taxon>Bacteria</taxon>
        <taxon>Pseudomonadati</taxon>
        <taxon>Pseudomonadota</taxon>
        <taxon>Alphaproteobacteria</taxon>
        <taxon>Rhodobacterales</taxon>
        <taxon>Roseobacteraceae</taxon>
        <taxon>Sulfitobacter</taxon>
    </lineage>
</organism>
<accession>A0A6P0CHK1</accession>
<dbReference type="AlphaFoldDB" id="A0A6P0CHK1"/>
<keyword evidence="2" id="KW-1185">Reference proteome</keyword>
<name>A0A6P0CHK1_9RHOB</name>
<protein>
    <submittedName>
        <fullName evidence="1">Uncharacterized protein</fullName>
    </submittedName>
</protein>
<dbReference type="EMBL" id="JAABNT010000025">
    <property type="protein sequence ID" value="NEK24860.1"/>
    <property type="molecule type" value="Genomic_DNA"/>
</dbReference>
<evidence type="ECO:0000313" key="1">
    <source>
        <dbReference type="EMBL" id="NEK24860.1"/>
    </source>
</evidence>